<proteinExistence type="predicted"/>
<dbReference type="PROSITE" id="PS51257">
    <property type="entry name" value="PROKAR_LIPOPROTEIN"/>
    <property type="match status" value="1"/>
</dbReference>
<evidence type="ECO:0000256" key="1">
    <source>
        <dbReference type="SAM" id="SignalP"/>
    </source>
</evidence>
<evidence type="ECO:0000313" key="2">
    <source>
        <dbReference type="EMBL" id="WFD08727.1"/>
    </source>
</evidence>
<dbReference type="RefSeq" id="WP_277730636.1">
    <property type="nucleotide sequence ID" value="NZ_CP120733.1"/>
</dbReference>
<gene>
    <name evidence="2" type="ORF">P4S50_09990</name>
</gene>
<sequence length="497" mass="57834">MKRNFKFIFTLAMIVSCMMFYSFSVFADTVEDEEKKPEFEWVGVDNGTLNYDSSKGAYNPMGVVYNNELYVIWNESHSSGPIQIRAKKYNGSKWVEVDNGSLNYDKSKTAYHPMGVVYNNELYVTWYENTGTHVWQIRVKKYDGSKWVGVDNGTLNYDFSKNGYDPMGVVYNDDLYVTWHESHSQNSDQIRVKKYDGSKWVEADNGFLNYDSSGSARNPIGVVYNNELYVIWYEHGEDSNQIRVKKYDGSKWVEADNGSLNYNSSKGASYPMGVVYNNELYVTWMEHCEYNGKNIFQIRVKKYDGSKWVGVDNGTLNYDKSQTAYYPMGVVYNNELYVIWHENNGSSIWQIRAKKYNGSKWVGVDNGTLSYDSSKEDLNNPMGVVYNNELYVTWHEESESNIRQIRMKKLVNNKGTGSEKPSNKGERALLRITMEEGTEKEYDMTMKEVNDFIDWYNKISTPCYTIEKDYNVGPFESRKDYIVRDKIVSFEVMEYNK</sequence>
<dbReference type="EMBL" id="CP120733">
    <property type="protein sequence ID" value="WFD08727.1"/>
    <property type="molecule type" value="Genomic_DNA"/>
</dbReference>
<dbReference type="SUPFAM" id="SSF89372">
    <property type="entry name" value="Fucose-specific lectin"/>
    <property type="match status" value="1"/>
</dbReference>
<dbReference type="Proteomes" id="UP001222800">
    <property type="component" value="Chromosome"/>
</dbReference>
<keyword evidence="3" id="KW-1185">Reference proteome</keyword>
<evidence type="ECO:0000313" key="3">
    <source>
        <dbReference type="Proteomes" id="UP001222800"/>
    </source>
</evidence>
<organism evidence="2 3">
    <name type="scientific">Tepidibacter hydrothermalis</name>
    <dbReference type="NCBI Taxonomy" id="3036126"/>
    <lineage>
        <taxon>Bacteria</taxon>
        <taxon>Bacillati</taxon>
        <taxon>Bacillota</taxon>
        <taxon>Clostridia</taxon>
        <taxon>Peptostreptococcales</taxon>
        <taxon>Peptostreptococcaceae</taxon>
        <taxon>Tepidibacter</taxon>
    </lineage>
</organism>
<name>A0ABY8EB37_9FIRM</name>
<reference evidence="2 3" key="1">
    <citation type="submission" date="2023-03" db="EMBL/GenBank/DDBJ databases">
        <title>Complete genome sequence of Tepidibacter sp. SWIR-1, isolated from a deep-sea hydrothermal vent.</title>
        <authorList>
            <person name="Li X."/>
        </authorList>
    </citation>
    <scope>NUCLEOTIDE SEQUENCE [LARGE SCALE GENOMIC DNA]</scope>
    <source>
        <strain evidence="2 3">SWIR-1</strain>
    </source>
</reference>
<keyword evidence="1" id="KW-0732">Signal</keyword>
<feature type="signal peptide" evidence="1">
    <location>
        <begin position="1"/>
        <end position="27"/>
    </location>
</feature>
<protein>
    <submittedName>
        <fullName evidence="2">Uncharacterized protein</fullName>
    </submittedName>
</protein>
<accession>A0ABY8EB37</accession>
<feature type="chain" id="PRO_5047273776" evidence="1">
    <location>
        <begin position="28"/>
        <end position="497"/>
    </location>
</feature>